<dbReference type="InterPro" id="IPR047995">
    <property type="entry name" value="Choice_anch_K"/>
</dbReference>
<keyword evidence="2" id="KW-0812">Transmembrane</keyword>
<evidence type="ECO:0000313" key="8">
    <source>
        <dbReference type="Proteomes" id="UP000576550"/>
    </source>
</evidence>
<dbReference type="InterPro" id="IPR055371">
    <property type="entry name" value="SpaA_PFL_dom_4"/>
</dbReference>
<dbReference type="Pfam" id="PF01345">
    <property type="entry name" value="DUF11"/>
    <property type="match status" value="1"/>
</dbReference>
<comment type="caution">
    <text evidence="7">The sequence shown here is derived from an EMBL/GenBank/DDBJ whole genome shotgun (WGS) entry which is preliminary data.</text>
</comment>
<dbReference type="Pfam" id="PF19403">
    <property type="entry name" value="SpaA_2"/>
    <property type="match status" value="6"/>
</dbReference>
<organism evidence="7 8">
    <name type="scientific">Candidatus Dojkabacteria bacterium</name>
    <dbReference type="NCBI Taxonomy" id="2099670"/>
    <lineage>
        <taxon>Bacteria</taxon>
        <taxon>Candidatus Dojkabacteria</taxon>
    </lineage>
</organism>
<evidence type="ECO:0000313" key="7">
    <source>
        <dbReference type="EMBL" id="HHX99469.1"/>
    </source>
</evidence>
<dbReference type="InterPro" id="IPR045826">
    <property type="entry name" value="SpaA_PFL_dom_2"/>
</dbReference>
<sequence>MRFNKKSFLKSLYKISTVLFLIGYNFAPSFLAIGQLRDIGGEITPKAAFAASYTLSSTNGIWTAITGGSGLTHSPLNKKEIRWGDPVNTGKRSGLRFDGKGETSFNANEPFLIGDFTHFNWATWAGTQADSATLKVTLNFSNPEISPSPTFSYKFGIEETSNTKYLSSCDYYGTDNQVSKTPCDDIITFPNGGYGEEVYEIGDMKYTLKIDGFKKSYPDGATLNKFVTEEEKENVAYLVGRLSSVLVEKPAISIVKKVNGQDANTPGEAVEVTAGETVNFTYIVQNTGNVKLTNIVVTDDKEVDVTCPGTELEPGTSMTCTGSATAIAGNYTNIGTVTSSHDLSASDPANYKGIIPTIKICHKTASHKSPYEVIEPDASGDLNGHAGHTGDIWFPGITVEWGDIIPPFTSHDGVYFKGLNWSEYGQAVYNNNCVIPQGQITVKKVLSPASNNDNTEFTITGSGTPSINGSPTFLYYANSNIGKIRINKSHTYNVMPGTYNIEETLPEGWSLVSNTCKDIQITKNGDTAECEITNTQDGSLTIVKKALPYGTESFGFTLTGDHSVNEEFNLVDNSDTEDASKTFSLKAGKYAVAEDDYSDDWKTTYSCTGNNTIDNIVLEAGKSVTCTFTNTKYGSISGHKYHDLDGLASTTKDRKPVYKYTIFIDTNKNGVLDPGEKSTETALDGSYSFTGLEPGEYRIVEVMKVGWIVLPGTSTAWTIKLSAGEDKKNVDFINIEKPTIEVIKFVDIDGDGEVDERYVTDWTWKLDDKEYKMFGKEEKPMEIMPGTYTISEVQKDGYTVKSMMCDNGGVKFFEEKTEGTKLTINSGDKILCRFTNTRDTGTLIVRKEVINDNGGKLKAGEFSFKIGTSKGVGFDQDPTNPLLGENRFEKYPTGIYSIIEPEANTRGYTTTYDNCDKIVVEKGKEAVCTITNDDVAPTLTVIKKVVNDNGGTATANDFEIKLNGDELKFKTWPGEVGKYTYTYFATPEVKSNTKYELEEIDHPGYKEGKWSCTDDKTGKIIGGYQFSLTEGQKVTCAITNDDIAPSLELVKEVDNKYGGSAQITDWTLTATGPTTISGDSGVKSKDNFKAGTYTLSETAKEGISGYEAGDWDCTNDIIVNDNNQITLEVGQTTVCTIKNTEIQPTLTLVKTVENNHGGLKQVADFKLYIGDTEVTSGKAHKVNSGVEYTVSEDQLDGYTASTWGGDCSADGKITLNSGENKTCTITNSDSQSKITVIKKVINDHGGTATVDDFNITLTDSTLEFDAGVKEGDTTTYTATVFGDVNKEYTLSETVAGTGYDMESLECSLGSNGVFTLPEGEDVTCTIVNNDIQPTLTVKKVVDNGTYGDKQVSDFTLYVSGNKVTNGEVNKFNAGDYTVSEDNLDGYVATFSGDCDLDGDVTLNVGDNKVCTITNRSTHGKIIIKKLVEPRGDKTKFTFTGDLTGTIGNNGTIQKIVIPGDYSVTEQSVKGWNLKSLVCDDTDSVKDGYTANIKVGDNETVTCTFTNEKLGSISGFKYEDRNGNGKWDVLPLFSELPLRGWTIFIDKNDNGVLDIGERFTKTNILGYYEFNNLPVGETYIIREVQKDGWTQTSANPAPITIAAGDVRIFVNFGNFKDATINVTKDVVGVDGKTNVVDTHEFTALLNNNEDTGKTIAEGTIATYKVVNGKHTISEVEDENYTTLGCFIGKKEFTNYSVRSGETYNVVCKNAQKPATINVTKNVVDVNGKDVVDTTHFKSILTDEDGNQVAEEQKIGEALPPATYTINTMGLYTISEPYSQFFENLGCTILLEGNEVPFTNYSVRSGGKYDVVCTNKQKTATIEVTKDVVGINGEEVKDPTEFTSILSDSDGNQIGEGQIAEGTKVEYKINEMGRYTVSELSDEDYENLGCTVLQSNGEEVLFENYRVRSGGRYRVTCKNAQLPATLIVTKDVVNSEGEDVDGDIFSDDQFDVVLGAETKQIADTANGKQPAIFEGLQPGVHTFTETPKEGYTFGGCTDDGEVTLGSNQTLEVECINKVIDPILQIEKSNDAVVALSAGDIVTYTITVTAPDDGGEGTYILNNVIVSDIAPAGFEYMLGSWTVEKNSVDITGEVPEPTYDGENAAQWMIGGMKEGDVVVLTYQTKIFDKQDPGNYPDIAWVAGTSLIDGAVLGASVVDPLTPFVGTNVTITEPVETEEGEVLGASITLPVTGASTYLTLGALIMMILGAITLLLKPFKKLSYALLTGLMALSFVTLLTPNRVLAADSIKVRIMQPATPTNKTSFNVGFVALDLNNKEVTVECYKDGTLFKTIPNANAGNCPATVDASGTYTFYVIAKSASGEQKSEDAIVVVDLVKPSPVIDYSKAGNVIKFKTGNDAKVVKVEIHRSTTPKYTANKSTWVHTENVSPNTEYSWTDTTAETGKIYYYALRTVDAVGNVSTIVSDPEVVAEEVPATTGTGTTATTTPTEGEVAGQTDTKKEGEVAGETDDITEGEDTEVKKTEEGKEKVDIKETGKNILSKWYFWVIVVVVIGGVAFYVRKQKSN</sequence>
<evidence type="ECO:0000259" key="5">
    <source>
        <dbReference type="Pfam" id="PF24346"/>
    </source>
</evidence>
<dbReference type="Pfam" id="PF24514">
    <property type="entry name" value="SpaA_4"/>
    <property type="match status" value="1"/>
</dbReference>
<gene>
    <name evidence="7" type="ORF">GX533_02200</name>
</gene>
<feature type="domain" description="SpaA-like prealbumin fold" evidence="4">
    <location>
        <begin position="1044"/>
        <end position="1137"/>
    </location>
</feature>
<feature type="domain" description="SpaA-like prealbumin fold" evidence="4">
    <location>
        <begin position="549"/>
        <end position="627"/>
    </location>
</feature>
<dbReference type="InterPro" id="IPR001434">
    <property type="entry name" value="OmcB-like_DUF11"/>
</dbReference>
<feature type="domain" description="SpaA-like prealbumin fold" evidence="4">
    <location>
        <begin position="1229"/>
        <end position="1326"/>
    </location>
</feature>
<feature type="region of interest" description="Disordered" evidence="1">
    <location>
        <begin position="2428"/>
        <end position="2474"/>
    </location>
</feature>
<feature type="transmembrane region" description="Helical" evidence="2">
    <location>
        <begin position="2498"/>
        <end position="2515"/>
    </location>
</feature>
<keyword evidence="2" id="KW-0472">Membrane</keyword>
<dbReference type="Gene3D" id="2.40.160.150">
    <property type="match status" value="2"/>
</dbReference>
<evidence type="ECO:0000259" key="3">
    <source>
        <dbReference type="Pfam" id="PF01345"/>
    </source>
</evidence>
<evidence type="ECO:0000256" key="2">
    <source>
        <dbReference type="SAM" id="Phobius"/>
    </source>
</evidence>
<evidence type="ECO:0000259" key="4">
    <source>
        <dbReference type="Pfam" id="PF19403"/>
    </source>
</evidence>
<protein>
    <submittedName>
        <fullName evidence="7">Uncharacterized protein</fullName>
    </submittedName>
</protein>
<dbReference type="NCBIfam" id="TIGR01451">
    <property type="entry name" value="B_ant_repeat"/>
    <property type="match status" value="2"/>
</dbReference>
<feature type="transmembrane region" description="Helical" evidence="2">
    <location>
        <begin position="2218"/>
        <end position="2236"/>
    </location>
</feature>
<feature type="compositionally biased region" description="Acidic residues" evidence="1">
    <location>
        <begin position="2460"/>
        <end position="2472"/>
    </location>
</feature>
<dbReference type="Gene3D" id="2.60.40.10">
    <property type="entry name" value="Immunoglobulins"/>
    <property type="match status" value="3"/>
</dbReference>
<name>A0A832RCI7_9BACT</name>
<dbReference type="NCBIfam" id="NF038131">
    <property type="entry name" value="choice_anch_K"/>
    <property type="match status" value="1"/>
</dbReference>
<feature type="domain" description="SpaA-like prealbumin fold" evidence="4">
    <location>
        <begin position="1333"/>
        <end position="1412"/>
    </location>
</feature>
<dbReference type="SUPFAM" id="SSF117074">
    <property type="entry name" value="Hypothetical protein PA1324"/>
    <property type="match status" value="2"/>
</dbReference>
<dbReference type="InterPro" id="IPR055354">
    <property type="entry name" value="DUF7507"/>
</dbReference>
<dbReference type="Pfam" id="PF24346">
    <property type="entry name" value="DUF7507"/>
    <property type="match status" value="1"/>
</dbReference>
<feature type="compositionally biased region" description="Low complexity" evidence="1">
    <location>
        <begin position="2428"/>
        <end position="2450"/>
    </location>
</feature>
<feature type="domain" description="SpaA-like prealbumin fold" evidence="6">
    <location>
        <begin position="1435"/>
        <end position="1508"/>
    </location>
</feature>
<feature type="transmembrane region" description="Helical" evidence="2">
    <location>
        <begin position="12"/>
        <end position="33"/>
    </location>
</feature>
<evidence type="ECO:0000256" key="1">
    <source>
        <dbReference type="SAM" id="MobiDB-lite"/>
    </source>
</evidence>
<reference evidence="7 8" key="1">
    <citation type="journal article" date="2020" name="Biotechnol. Biofuels">
        <title>New insights from the biogas microbiome by comprehensive genome-resolved metagenomics of nearly 1600 species originating from multiple anaerobic digesters.</title>
        <authorList>
            <person name="Campanaro S."/>
            <person name="Treu L."/>
            <person name="Rodriguez-R L.M."/>
            <person name="Kovalovszki A."/>
            <person name="Ziels R.M."/>
            <person name="Maus I."/>
            <person name="Zhu X."/>
            <person name="Kougias P.G."/>
            <person name="Basile A."/>
            <person name="Luo G."/>
            <person name="Schluter A."/>
            <person name="Konstantinidis K.T."/>
            <person name="Angelidaki I."/>
        </authorList>
    </citation>
    <scope>NUCLEOTIDE SEQUENCE [LARGE SCALE GENOMIC DNA]</scope>
    <source>
        <strain evidence="7">AS05jafATM_89</strain>
    </source>
</reference>
<feature type="domain" description="DUF11" evidence="3">
    <location>
        <begin position="2021"/>
        <end position="2141"/>
    </location>
</feature>
<dbReference type="EMBL" id="DUTP01000003">
    <property type="protein sequence ID" value="HHX99469.1"/>
    <property type="molecule type" value="Genomic_DNA"/>
</dbReference>
<dbReference type="Proteomes" id="UP000576550">
    <property type="component" value="Unassembled WGS sequence"/>
</dbReference>
<dbReference type="InterPro" id="IPR013783">
    <property type="entry name" value="Ig-like_fold"/>
</dbReference>
<feature type="domain" description="DUF7507" evidence="5">
    <location>
        <begin position="249"/>
        <end position="337"/>
    </location>
</feature>
<feature type="domain" description="SpaA-like prealbumin fold" evidence="4">
    <location>
        <begin position="1145"/>
        <end position="1225"/>
    </location>
</feature>
<dbReference type="InterPro" id="IPR047589">
    <property type="entry name" value="DUF11_rpt"/>
</dbReference>
<feature type="transmembrane region" description="Helical" evidence="2">
    <location>
        <begin position="2193"/>
        <end position="2211"/>
    </location>
</feature>
<proteinExistence type="predicted"/>
<accession>A0A832RCI7</accession>
<keyword evidence="2" id="KW-1133">Transmembrane helix</keyword>
<feature type="domain" description="SpaA-like prealbumin fold" evidence="4">
    <location>
        <begin position="934"/>
        <end position="1038"/>
    </location>
</feature>
<evidence type="ECO:0000259" key="6">
    <source>
        <dbReference type="Pfam" id="PF24514"/>
    </source>
</evidence>